<dbReference type="Proteomes" id="UP000799118">
    <property type="component" value="Unassembled WGS sequence"/>
</dbReference>
<dbReference type="EMBL" id="ML770265">
    <property type="protein sequence ID" value="KAE9383973.1"/>
    <property type="molecule type" value="Genomic_DNA"/>
</dbReference>
<reference evidence="1" key="1">
    <citation type="journal article" date="2019" name="Environ. Microbiol.">
        <title>Fungal ecological strategies reflected in gene transcription - a case study of two litter decomposers.</title>
        <authorList>
            <person name="Barbi F."/>
            <person name="Kohler A."/>
            <person name="Barry K."/>
            <person name="Baskaran P."/>
            <person name="Daum C."/>
            <person name="Fauchery L."/>
            <person name="Ihrmark K."/>
            <person name="Kuo A."/>
            <person name="LaButti K."/>
            <person name="Lipzen A."/>
            <person name="Morin E."/>
            <person name="Grigoriev I.V."/>
            <person name="Henrissat B."/>
            <person name="Lindahl B."/>
            <person name="Martin F."/>
        </authorList>
    </citation>
    <scope>NUCLEOTIDE SEQUENCE</scope>
    <source>
        <strain evidence="1">JB14</strain>
    </source>
</reference>
<protein>
    <submittedName>
        <fullName evidence="1">Uncharacterized protein</fullName>
    </submittedName>
</protein>
<evidence type="ECO:0000313" key="1">
    <source>
        <dbReference type="EMBL" id="KAE9383973.1"/>
    </source>
</evidence>
<accession>A0A6A4GF12</accession>
<evidence type="ECO:0000313" key="2">
    <source>
        <dbReference type="Proteomes" id="UP000799118"/>
    </source>
</evidence>
<gene>
    <name evidence="1" type="ORF">BT96DRAFT_772840</name>
</gene>
<organism evidence="1 2">
    <name type="scientific">Gymnopus androsaceus JB14</name>
    <dbReference type="NCBI Taxonomy" id="1447944"/>
    <lineage>
        <taxon>Eukaryota</taxon>
        <taxon>Fungi</taxon>
        <taxon>Dikarya</taxon>
        <taxon>Basidiomycota</taxon>
        <taxon>Agaricomycotina</taxon>
        <taxon>Agaricomycetes</taxon>
        <taxon>Agaricomycetidae</taxon>
        <taxon>Agaricales</taxon>
        <taxon>Marasmiineae</taxon>
        <taxon>Omphalotaceae</taxon>
        <taxon>Gymnopus</taxon>
    </lineage>
</organism>
<name>A0A6A4GF12_9AGAR</name>
<dbReference type="AlphaFoldDB" id="A0A6A4GF12"/>
<feature type="non-terminal residue" evidence="1">
    <location>
        <position position="54"/>
    </location>
</feature>
<feature type="non-terminal residue" evidence="1">
    <location>
        <position position="1"/>
    </location>
</feature>
<sequence length="54" mass="6421">CRTGHAYLGEYYSKFVPLKNIDCPCGKEFQTREHHVLWACPWYKPNQHILRKAS</sequence>
<keyword evidence="2" id="KW-1185">Reference proteome</keyword>
<proteinExistence type="predicted"/>
<dbReference type="OrthoDB" id="3230070at2759"/>